<keyword evidence="4" id="KW-1185">Reference proteome</keyword>
<sequence length="181" mass="20053">MKKNMIWYGLAAFIVLILGFILYMIYPTTVNFAVEGVKYRLGAENQNILKPVTIQVKGTMQKSLTGAKTFKGTLYIEGEEIPTAAEQKELIIEFDPKGQGYLAFPNPPTYKPPNLSYGMSYINSDFTQISITVHEKDLLNPGAGHWNSGDGLMIAAPAQNRADALHISNELMKPFLPSPLE</sequence>
<gene>
    <name evidence="3" type="ORF">E0485_03060</name>
    <name evidence="2" type="ORF">E0485_24380</name>
</gene>
<feature type="transmembrane region" description="Helical" evidence="1">
    <location>
        <begin position="7"/>
        <end position="26"/>
    </location>
</feature>
<evidence type="ECO:0000256" key="1">
    <source>
        <dbReference type="SAM" id="Phobius"/>
    </source>
</evidence>
<evidence type="ECO:0000313" key="4">
    <source>
        <dbReference type="Proteomes" id="UP000295418"/>
    </source>
</evidence>
<organism evidence="3 4">
    <name type="scientific">Paenibacillus albiflavus</name>
    <dbReference type="NCBI Taxonomy" id="2545760"/>
    <lineage>
        <taxon>Bacteria</taxon>
        <taxon>Bacillati</taxon>
        <taxon>Bacillota</taxon>
        <taxon>Bacilli</taxon>
        <taxon>Bacillales</taxon>
        <taxon>Paenibacillaceae</taxon>
        <taxon>Paenibacillus</taxon>
    </lineage>
</organism>
<keyword evidence="1" id="KW-0812">Transmembrane</keyword>
<name>A0A4R4EN77_9BACL</name>
<reference evidence="3 4" key="1">
    <citation type="submission" date="2019-03" db="EMBL/GenBank/DDBJ databases">
        <authorList>
            <person name="Kim M.K.M."/>
        </authorList>
    </citation>
    <scope>NUCLEOTIDE SEQUENCE [LARGE SCALE GENOMIC DNA]</scope>
    <source>
        <strain evidence="3 4">18JY21-1</strain>
    </source>
</reference>
<dbReference type="EMBL" id="SKFG01000066">
    <property type="protein sequence ID" value="TCZ68313.1"/>
    <property type="molecule type" value="Genomic_DNA"/>
</dbReference>
<dbReference type="AlphaFoldDB" id="A0A4R4EN77"/>
<evidence type="ECO:0000313" key="2">
    <source>
        <dbReference type="EMBL" id="TCZ68313.1"/>
    </source>
</evidence>
<dbReference type="RefSeq" id="WP_132416495.1">
    <property type="nucleotide sequence ID" value="NZ_SKFG01000002.1"/>
</dbReference>
<dbReference type="OrthoDB" id="2971011at2"/>
<protein>
    <submittedName>
        <fullName evidence="3">Uncharacterized protein</fullName>
    </submittedName>
</protein>
<comment type="caution">
    <text evidence="3">The sequence shown here is derived from an EMBL/GenBank/DDBJ whole genome shotgun (WGS) entry which is preliminary data.</text>
</comment>
<accession>A0A4R4EN77</accession>
<dbReference type="Proteomes" id="UP000295418">
    <property type="component" value="Unassembled WGS sequence"/>
</dbReference>
<evidence type="ECO:0000313" key="3">
    <source>
        <dbReference type="EMBL" id="TCZ79865.1"/>
    </source>
</evidence>
<keyword evidence="1" id="KW-0472">Membrane</keyword>
<dbReference type="EMBL" id="SKFG01000002">
    <property type="protein sequence ID" value="TCZ79865.1"/>
    <property type="molecule type" value="Genomic_DNA"/>
</dbReference>
<proteinExistence type="predicted"/>
<keyword evidence="1" id="KW-1133">Transmembrane helix</keyword>